<dbReference type="InterPro" id="IPR014729">
    <property type="entry name" value="Rossmann-like_a/b/a_fold"/>
</dbReference>
<evidence type="ECO:0000313" key="3">
    <source>
        <dbReference type="EMBL" id="OEV39449.1"/>
    </source>
</evidence>
<comment type="caution">
    <text evidence="3">The sequence shown here is derived from an EMBL/GenBank/DDBJ whole genome shotgun (WGS) entry which is preliminary data.</text>
</comment>
<dbReference type="SUPFAM" id="SSF52402">
    <property type="entry name" value="Adenine nucleotide alpha hydrolases-like"/>
    <property type="match status" value="2"/>
</dbReference>
<organism evidence="3 4">
    <name type="scientific">Kitasatospora aureofaciens</name>
    <name type="common">Streptomyces aureofaciens</name>
    <dbReference type="NCBI Taxonomy" id="1894"/>
    <lineage>
        <taxon>Bacteria</taxon>
        <taxon>Bacillati</taxon>
        <taxon>Actinomycetota</taxon>
        <taxon>Actinomycetes</taxon>
        <taxon>Kitasatosporales</taxon>
        <taxon>Streptomycetaceae</taxon>
        <taxon>Kitasatospora</taxon>
    </lineage>
</organism>
<evidence type="ECO:0000259" key="2">
    <source>
        <dbReference type="Pfam" id="PF00582"/>
    </source>
</evidence>
<dbReference type="PRINTS" id="PR01438">
    <property type="entry name" value="UNVRSLSTRESS"/>
</dbReference>
<dbReference type="EMBL" id="JPRF03000001">
    <property type="protein sequence ID" value="OEV39449.1"/>
    <property type="molecule type" value="Genomic_DNA"/>
</dbReference>
<dbReference type="RefSeq" id="WP_030285934.1">
    <property type="nucleotide sequence ID" value="NZ_JBEZAD010000028.1"/>
</dbReference>
<feature type="domain" description="UspA" evidence="2">
    <location>
        <begin position="11"/>
        <end position="148"/>
    </location>
</feature>
<accession>A0A1E7NFG8</accession>
<dbReference type="OrthoDB" id="3404132at2"/>
<dbReference type="InterPro" id="IPR006015">
    <property type="entry name" value="Universal_stress_UspA"/>
</dbReference>
<dbReference type="AlphaFoldDB" id="A0A1E7NFG8"/>
<feature type="domain" description="UspA" evidence="2">
    <location>
        <begin position="160"/>
        <end position="288"/>
    </location>
</feature>
<comment type="similarity">
    <text evidence="1">Belongs to the universal stress protein A family.</text>
</comment>
<evidence type="ECO:0000256" key="1">
    <source>
        <dbReference type="ARBA" id="ARBA00008791"/>
    </source>
</evidence>
<sequence length="292" mass="31585">MTSASPDGPRRPVVLGVDALDTGLMTATWAADEADHRGLPLRLVHAVPSLFSEFRAFDHGRYHKALRERGDQALDRAAAAARERHPGLELVTAVDEDLPALVLYRESAHAELIVLGSRRLSRAQEVLNAFSVTVPVGAQSHCPVVVVRGPEHVTQAPPYVVVGVDGSPSSAAAVDFAFRLADERRAALRVLWVWQRPPIGNLDEATAEQTFRELLFESTAGRHERYPDVAVTHELVHGHPVEELGAAAEHALAVVVGRRGQGGFTGMRLGSVPHGLLHHAYCPVVIVPAPRH</sequence>
<dbReference type="CDD" id="cd00293">
    <property type="entry name" value="USP-like"/>
    <property type="match status" value="1"/>
</dbReference>
<gene>
    <name evidence="3" type="ORF">HS99_0001750</name>
</gene>
<dbReference type="Pfam" id="PF00582">
    <property type="entry name" value="Usp"/>
    <property type="match status" value="2"/>
</dbReference>
<dbReference type="InterPro" id="IPR006016">
    <property type="entry name" value="UspA"/>
</dbReference>
<dbReference type="PANTHER" id="PTHR46268">
    <property type="entry name" value="STRESS RESPONSE PROTEIN NHAX"/>
    <property type="match status" value="1"/>
</dbReference>
<reference evidence="3" key="1">
    <citation type="submission" date="2016-08" db="EMBL/GenBank/DDBJ databases">
        <title>Sequencing, Assembly and Comparative Genomics of S. aureofaciens ATCC 10762.</title>
        <authorList>
            <person name="Gradnigo J.S."/>
            <person name="Johnson N."/>
            <person name="Somerville G.A."/>
        </authorList>
    </citation>
    <scope>NUCLEOTIDE SEQUENCE [LARGE SCALE GENOMIC DNA]</scope>
    <source>
        <strain evidence="3">ATCC 10762</strain>
    </source>
</reference>
<keyword evidence="4" id="KW-1185">Reference proteome</keyword>
<proteinExistence type="inferred from homology"/>
<evidence type="ECO:0000313" key="4">
    <source>
        <dbReference type="Proteomes" id="UP000037395"/>
    </source>
</evidence>
<dbReference type="PANTHER" id="PTHR46268:SF6">
    <property type="entry name" value="UNIVERSAL STRESS PROTEIN UP12"/>
    <property type="match status" value="1"/>
</dbReference>
<protein>
    <recommendedName>
        <fullName evidence="2">UspA domain-containing protein</fullName>
    </recommendedName>
</protein>
<name>A0A1E7NFG8_KITAU</name>
<dbReference type="Gene3D" id="3.40.50.620">
    <property type="entry name" value="HUPs"/>
    <property type="match status" value="2"/>
</dbReference>
<dbReference type="Proteomes" id="UP000037395">
    <property type="component" value="Unassembled WGS sequence"/>
</dbReference>